<evidence type="ECO:0000256" key="2">
    <source>
        <dbReference type="ARBA" id="ARBA00023315"/>
    </source>
</evidence>
<dbReference type="RefSeq" id="WP_054678048.1">
    <property type="nucleotide sequence ID" value="NZ_AYYO01000037.1"/>
</dbReference>
<dbReference type="Pfam" id="PF13508">
    <property type="entry name" value="Acetyltransf_7"/>
    <property type="match status" value="1"/>
</dbReference>
<keyword evidence="1" id="KW-0808">Transferase</keyword>
<evidence type="ECO:0000313" key="4">
    <source>
        <dbReference type="EMBL" id="KRM55008.1"/>
    </source>
</evidence>
<dbReference type="InterPro" id="IPR016181">
    <property type="entry name" value="Acyl_CoA_acyltransferase"/>
</dbReference>
<accession>A0A0R1ZJ48</accession>
<reference evidence="4 5" key="1">
    <citation type="journal article" date="2015" name="Genome Announc.">
        <title>Expanding the biotechnology potential of lactobacilli through comparative genomics of 213 strains and associated genera.</title>
        <authorList>
            <person name="Sun Z."/>
            <person name="Harris H.M."/>
            <person name="McCann A."/>
            <person name="Guo C."/>
            <person name="Argimon S."/>
            <person name="Zhang W."/>
            <person name="Yang X."/>
            <person name="Jeffery I.B."/>
            <person name="Cooney J.C."/>
            <person name="Kagawa T.F."/>
            <person name="Liu W."/>
            <person name="Song Y."/>
            <person name="Salvetti E."/>
            <person name="Wrobel A."/>
            <person name="Rasinkangas P."/>
            <person name="Parkhill J."/>
            <person name="Rea M.C."/>
            <person name="O'Sullivan O."/>
            <person name="Ritari J."/>
            <person name="Douillard F.P."/>
            <person name="Paul Ross R."/>
            <person name="Yang R."/>
            <person name="Briner A.E."/>
            <person name="Felis G.E."/>
            <person name="de Vos W.M."/>
            <person name="Barrangou R."/>
            <person name="Klaenhammer T.R."/>
            <person name="Caufield P.W."/>
            <person name="Cui Y."/>
            <person name="Zhang H."/>
            <person name="O'Toole P.W."/>
        </authorList>
    </citation>
    <scope>NUCLEOTIDE SEQUENCE [LARGE SCALE GENOMIC DNA]</scope>
    <source>
        <strain evidence="4 5">DSM 20505</strain>
    </source>
</reference>
<dbReference type="Proteomes" id="UP000051679">
    <property type="component" value="Unassembled WGS sequence"/>
</dbReference>
<keyword evidence="5" id="KW-1185">Reference proteome</keyword>
<dbReference type="PROSITE" id="PS51186">
    <property type="entry name" value="GNAT"/>
    <property type="match status" value="1"/>
</dbReference>
<dbReference type="PANTHER" id="PTHR43800:SF1">
    <property type="entry name" value="PEPTIDYL-LYSINE N-ACETYLTRANSFERASE YJAB"/>
    <property type="match status" value="1"/>
</dbReference>
<name>A0A0R1ZJ48_9LACO</name>
<dbReference type="EMBL" id="AYYO01000037">
    <property type="protein sequence ID" value="KRM55008.1"/>
    <property type="molecule type" value="Genomic_DNA"/>
</dbReference>
<evidence type="ECO:0000256" key="1">
    <source>
        <dbReference type="ARBA" id="ARBA00022679"/>
    </source>
</evidence>
<proteinExistence type="predicted"/>
<gene>
    <name evidence="4" type="ORF">FC18_GL001715</name>
</gene>
<dbReference type="STRING" id="1291052.FC18_GL001715"/>
<organism evidence="4 5">
    <name type="scientific">Lacticaseibacillus sharpeae JCM 1186 = DSM 20505</name>
    <dbReference type="NCBI Taxonomy" id="1291052"/>
    <lineage>
        <taxon>Bacteria</taxon>
        <taxon>Bacillati</taxon>
        <taxon>Bacillota</taxon>
        <taxon>Bacilli</taxon>
        <taxon>Lactobacillales</taxon>
        <taxon>Lactobacillaceae</taxon>
        <taxon>Lacticaseibacillus</taxon>
    </lineage>
</organism>
<evidence type="ECO:0000313" key="5">
    <source>
        <dbReference type="Proteomes" id="UP000051679"/>
    </source>
</evidence>
<sequence length="149" mass="16595">MVMIAEFTGRDRTALLPLLLLGDEDITQVRSYMQTGRVLVAQVANRTVGVLLLTEIDDVTVEVKDLAVTPDMQRRGIGSQLVAAAKKRCVPGQRMIVGTGDADLQNIHFYLQNGFRFYGVRKGFFKQYAAPIFANGVQLVDMVMLEQFI</sequence>
<dbReference type="PATRIC" id="fig|1291052.5.peg.1754"/>
<dbReference type="Gene3D" id="3.40.630.30">
    <property type="match status" value="1"/>
</dbReference>
<dbReference type="OrthoDB" id="162775at2"/>
<dbReference type="InterPro" id="IPR000182">
    <property type="entry name" value="GNAT_dom"/>
</dbReference>
<dbReference type="SUPFAM" id="SSF55729">
    <property type="entry name" value="Acyl-CoA N-acyltransferases (Nat)"/>
    <property type="match status" value="1"/>
</dbReference>
<comment type="caution">
    <text evidence="4">The sequence shown here is derived from an EMBL/GenBank/DDBJ whole genome shotgun (WGS) entry which is preliminary data.</text>
</comment>
<dbReference type="CDD" id="cd04301">
    <property type="entry name" value="NAT_SF"/>
    <property type="match status" value="1"/>
</dbReference>
<dbReference type="AlphaFoldDB" id="A0A0R1ZJ48"/>
<keyword evidence="2" id="KW-0012">Acyltransferase</keyword>
<protein>
    <recommendedName>
        <fullName evidence="3">N-acetyltransferase domain-containing protein</fullName>
    </recommendedName>
</protein>
<evidence type="ECO:0000259" key="3">
    <source>
        <dbReference type="PROSITE" id="PS51186"/>
    </source>
</evidence>
<dbReference type="PANTHER" id="PTHR43800">
    <property type="entry name" value="PEPTIDYL-LYSINE N-ACETYLTRANSFERASE YJAB"/>
    <property type="match status" value="1"/>
</dbReference>
<feature type="domain" description="N-acetyltransferase" evidence="3">
    <location>
        <begin position="2"/>
        <end position="135"/>
    </location>
</feature>
<dbReference type="GO" id="GO:0016747">
    <property type="term" value="F:acyltransferase activity, transferring groups other than amino-acyl groups"/>
    <property type="evidence" value="ECO:0007669"/>
    <property type="project" value="InterPro"/>
</dbReference>